<name>A0A6G1ZCI8_9BACT</name>
<comment type="caution">
    <text evidence="11">The sequence shown here is derived from an EMBL/GenBank/DDBJ whole genome shotgun (WGS) entry which is preliminary data.</text>
</comment>
<gene>
    <name evidence="11" type="ORF">GKE01_08930</name>
</gene>
<dbReference type="Gene3D" id="2.60.40.1120">
    <property type="entry name" value="Carboxypeptidase-like, regulatory domain"/>
    <property type="match status" value="1"/>
</dbReference>
<keyword evidence="4 8" id="KW-0812">Transmembrane</keyword>
<keyword evidence="7 8" id="KW-0998">Cell outer membrane</keyword>
<dbReference type="InterPro" id="IPR039426">
    <property type="entry name" value="TonB-dep_rcpt-like"/>
</dbReference>
<evidence type="ECO:0000259" key="10">
    <source>
        <dbReference type="Pfam" id="PF07715"/>
    </source>
</evidence>
<dbReference type="AlphaFoldDB" id="A0A6G1ZCI8"/>
<feature type="signal peptide" evidence="9">
    <location>
        <begin position="1"/>
        <end position="26"/>
    </location>
</feature>
<evidence type="ECO:0000256" key="3">
    <source>
        <dbReference type="ARBA" id="ARBA00022452"/>
    </source>
</evidence>
<dbReference type="InterPro" id="IPR023997">
    <property type="entry name" value="TonB-dep_OMP_SusC/RagA_CS"/>
</dbReference>
<evidence type="ECO:0000313" key="11">
    <source>
        <dbReference type="EMBL" id="MRY11590.1"/>
    </source>
</evidence>
<organism evidence="11">
    <name type="scientific">Parabacteroides goldsteinii</name>
    <dbReference type="NCBI Taxonomy" id="328812"/>
    <lineage>
        <taxon>Bacteria</taxon>
        <taxon>Pseudomonadati</taxon>
        <taxon>Bacteroidota</taxon>
        <taxon>Bacteroidia</taxon>
        <taxon>Bacteroidales</taxon>
        <taxon>Tannerellaceae</taxon>
        <taxon>Parabacteroides</taxon>
    </lineage>
</organism>
<evidence type="ECO:0000256" key="7">
    <source>
        <dbReference type="ARBA" id="ARBA00023237"/>
    </source>
</evidence>
<keyword evidence="5 9" id="KW-0732">Signal</keyword>
<dbReference type="GO" id="GO:0009279">
    <property type="term" value="C:cell outer membrane"/>
    <property type="evidence" value="ECO:0007669"/>
    <property type="project" value="UniProtKB-SubCell"/>
</dbReference>
<protein>
    <submittedName>
        <fullName evidence="11">SusC/RagA family TonB-linked outer membrane protein</fullName>
    </submittedName>
</protein>
<feature type="domain" description="TonB-dependent receptor plug" evidence="10">
    <location>
        <begin position="226"/>
        <end position="325"/>
    </location>
</feature>
<dbReference type="InterPro" id="IPR012910">
    <property type="entry name" value="Plug_dom"/>
</dbReference>
<dbReference type="Pfam" id="PF07715">
    <property type="entry name" value="Plug"/>
    <property type="match status" value="1"/>
</dbReference>
<dbReference type="InterPro" id="IPR008969">
    <property type="entry name" value="CarboxyPept-like_regulatory"/>
</dbReference>
<dbReference type="GeneID" id="69981949"/>
<dbReference type="SUPFAM" id="SSF56935">
    <property type="entry name" value="Porins"/>
    <property type="match status" value="1"/>
</dbReference>
<dbReference type="PROSITE" id="PS52016">
    <property type="entry name" value="TONB_DEPENDENT_REC_3"/>
    <property type="match status" value="1"/>
</dbReference>
<reference evidence="11" key="1">
    <citation type="journal article" date="2019" name="Nat. Med.">
        <title>A library of human gut bacterial isolates paired with longitudinal multiomics data enables mechanistic microbiome research.</title>
        <authorList>
            <person name="Poyet M."/>
            <person name="Groussin M."/>
            <person name="Gibbons S.M."/>
            <person name="Avila-Pacheco J."/>
            <person name="Jiang X."/>
            <person name="Kearney S.M."/>
            <person name="Perrotta A.R."/>
            <person name="Berdy B."/>
            <person name="Zhao S."/>
            <person name="Lieberman T.D."/>
            <person name="Swanson P.K."/>
            <person name="Smith M."/>
            <person name="Roesemann S."/>
            <person name="Alexander J.E."/>
            <person name="Rich S.A."/>
            <person name="Livny J."/>
            <person name="Vlamakis H."/>
            <person name="Clish C."/>
            <person name="Bullock K."/>
            <person name="Deik A."/>
            <person name="Scott J."/>
            <person name="Pierce K.A."/>
            <person name="Xavier R.J."/>
            <person name="Alm E.J."/>
        </authorList>
    </citation>
    <scope>NUCLEOTIDE SEQUENCE</scope>
    <source>
        <strain evidence="11">BIOML-A4</strain>
    </source>
</reference>
<evidence type="ECO:0000256" key="5">
    <source>
        <dbReference type="ARBA" id="ARBA00022729"/>
    </source>
</evidence>
<dbReference type="NCBIfam" id="TIGR04057">
    <property type="entry name" value="SusC_RagA_signa"/>
    <property type="match status" value="1"/>
</dbReference>
<dbReference type="Gene3D" id="2.40.170.20">
    <property type="entry name" value="TonB-dependent receptor, beta-barrel domain"/>
    <property type="match status" value="1"/>
</dbReference>
<keyword evidence="3 8" id="KW-1134">Transmembrane beta strand</keyword>
<comment type="subcellular location">
    <subcellularLocation>
        <location evidence="1 8">Cell outer membrane</location>
        <topology evidence="1 8">Multi-pass membrane protein</topology>
    </subcellularLocation>
</comment>
<evidence type="ECO:0000256" key="1">
    <source>
        <dbReference type="ARBA" id="ARBA00004571"/>
    </source>
</evidence>
<dbReference type="InterPro" id="IPR023996">
    <property type="entry name" value="TonB-dep_OMP_SusC/RagA"/>
</dbReference>
<dbReference type="Pfam" id="PF13715">
    <property type="entry name" value="CarbopepD_reg_2"/>
    <property type="match status" value="1"/>
</dbReference>
<proteinExistence type="inferred from homology"/>
<dbReference type="NCBIfam" id="TIGR04056">
    <property type="entry name" value="OMP_RagA_SusC"/>
    <property type="match status" value="1"/>
</dbReference>
<evidence type="ECO:0000256" key="8">
    <source>
        <dbReference type="PROSITE-ProRule" id="PRU01360"/>
    </source>
</evidence>
<dbReference type="InterPro" id="IPR036942">
    <property type="entry name" value="Beta-barrel_TonB_sf"/>
</dbReference>
<keyword evidence="6 8" id="KW-0472">Membrane</keyword>
<dbReference type="FunFam" id="2.60.40.1120:FF:000003">
    <property type="entry name" value="Outer membrane protein Omp121"/>
    <property type="match status" value="1"/>
</dbReference>
<evidence type="ECO:0000256" key="2">
    <source>
        <dbReference type="ARBA" id="ARBA00022448"/>
    </source>
</evidence>
<dbReference type="Gene3D" id="2.170.130.10">
    <property type="entry name" value="TonB-dependent receptor, plug domain"/>
    <property type="match status" value="1"/>
</dbReference>
<dbReference type="GO" id="GO:0015344">
    <property type="term" value="F:siderophore uptake transmembrane transporter activity"/>
    <property type="evidence" value="ECO:0007669"/>
    <property type="project" value="TreeGrafter"/>
</dbReference>
<dbReference type="EMBL" id="WKLP01000011">
    <property type="protein sequence ID" value="MRY11590.1"/>
    <property type="molecule type" value="Genomic_DNA"/>
</dbReference>
<dbReference type="SUPFAM" id="SSF49464">
    <property type="entry name" value="Carboxypeptidase regulatory domain-like"/>
    <property type="match status" value="1"/>
</dbReference>
<dbReference type="InterPro" id="IPR037066">
    <property type="entry name" value="Plug_dom_sf"/>
</dbReference>
<evidence type="ECO:0000256" key="9">
    <source>
        <dbReference type="SAM" id="SignalP"/>
    </source>
</evidence>
<dbReference type="GO" id="GO:0044718">
    <property type="term" value="P:siderophore transmembrane transport"/>
    <property type="evidence" value="ECO:0007669"/>
    <property type="project" value="TreeGrafter"/>
</dbReference>
<evidence type="ECO:0000256" key="4">
    <source>
        <dbReference type="ARBA" id="ARBA00022692"/>
    </source>
</evidence>
<feature type="chain" id="PRO_5041171466" evidence="9">
    <location>
        <begin position="27"/>
        <end position="1140"/>
    </location>
</feature>
<keyword evidence="2 8" id="KW-0813">Transport</keyword>
<dbReference type="RefSeq" id="WP_007654782.1">
    <property type="nucleotide sequence ID" value="NZ_AP031410.1"/>
</dbReference>
<accession>A0A6G1ZCI8</accession>
<sequence length="1140" mass="128096">MKRKYFSIKQLGLFLAMGVISTSVYANTALQSVKVTVNHKNAPISKVLDDIEQQTGYSILVRNNDINIKQKVTVNVTGSLNTVLADVFEGMEVKYNVENKTISIYKEKTPSFVASSVNQDKKTVTGTIVDQNGEPIIGANVSIPGTTTGTISDVDGRFSIEVPENAQLQISFIGYLSQVISVENKTVINVKLQEDTQKLDEVVVVGYMTQKKGLLTGSVEHMRVDEQMKTLPTTAAGNLLAGRLAGVNVSTPSAAPGSNPDVSIRTVSAWERDNKKQQPVCYVIDGVIRDASDFNNLSPNEIDDITVLKDAASAAVYGSRSAGGVILVTTKKGKLGKPTVNYSYSYAIDTRTKNMDLTSAVEAGELYGRINGDTDPAGWAWSQEELDYFKGINDGWGYDQLDLIWRNPSTQTHNISVSGGNEKIRYFAGGSYVKQEGFMEPMTYDKYNLRLNVTADITKDLKVETGLSLNNNKQGLLAEDYDEVNRDTYTKLRIWQPDQPVYTDSGQYIDYGWIGNVGAKAAGAGGYRKHEYLKPQMLVSATYKAPFLEGLSARVAFSKQWYHEAQKKFYKSYEMQIMQRTGPNNRIMSTNDNDIIGVKKSTWGLPNGKDMIERVSKWNDNMQLNFQLSYDKVFNNVHHVSGTFVTEWYEASGTGVTGGRESFPLYLTDQFWAASDARADSWANGDVDWQDGRMSYIGQFSYDYANKYMFTFSFREDGSMKFAPSQRWGFFPAASAGWVLSEESWFNTSKINRLKVRASAGLTGDDSVGGWQWMESYEAGKKAYFGKSPAQNVGLTYGKVVNPDMTWEKSFSFDLGADMNFLDHWDLSFDYWYRNTYDILDTRVVSTPTTFSQKLPAENYGEVHAQGIDLRLGYNGASGDFTYFGNLTASYGWNEVVTKDYAENAKWFDVPVGRSLSYITGLEVDQIIRTQADLDAFNAAHPNYLHKGQKPELGMMVYKDLSGPQGTPDGIIDDWDKTILKNKNNPFIVGLNLGGTWKGFGLDMMFTGHFAEYKWADDLAGGVEWNRMWHDWYDNSWTSENPNAELPKRKSANVTRTYDDKSDFWLKKNNYLRMKYLTVSYTLPENQFYNKVFNNVRLFFTGTNLFVLGGFNKNYYDPEIGQGNEFPISRSFNFGIDVTF</sequence>
<comment type="similarity">
    <text evidence="8">Belongs to the TonB-dependent receptor family.</text>
</comment>
<dbReference type="PANTHER" id="PTHR30069:SF29">
    <property type="entry name" value="HEMOGLOBIN AND HEMOGLOBIN-HAPTOGLOBIN-BINDING PROTEIN 1-RELATED"/>
    <property type="match status" value="1"/>
</dbReference>
<dbReference type="PANTHER" id="PTHR30069">
    <property type="entry name" value="TONB-DEPENDENT OUTER MEMBRANE RECEPTOR"/>
    <property type="match status" value="1"/>
</dbReference>
<evidence type="ECO:0000256" key="6">
    <source>
        <dbReference type="ARBA" id="ARBA00023136"/>
    </source>
</evidence>